<evidence type="ECO:0000313" key="3">
    <source>
        <dbReference type="Proteomes" id="UP000289340"/>
    </source>
</evidence>
<dbReference type="Proteomes" id="UP000289340">
    <property type="component" value="Chromosome 9"/>
</dbReference>
<evidence type="ECO:0000313" key="2">
    <source>
        <dbReference type="EMBL" id="RZB91619.1"/>
    </source>
</evidence>
<organism evidence="2 3">
    <name type="scientific">Glycine soja</name>
    <name type="common">Wild soybean</name>
    <dbReference type="NCBI Taxonomy" id="3848"/>
    <lineage>
        <taxon>Eukaryota</taxon>
        <taxon>Viridiplantae</taxon>
        <taxon>Streptophyta</taxon>
        <taxon>Embryophyta</taxon>
        <taxon>Tracheophyta</taxon>
        <taxon>Spermatophyta</taxon>
        <taxon>Magnoliopsida</taxon>
        <taxon>eudicotyledons</taxon>
        <taxon>Gunneridae</taxon>
        <taxon>Pentapetalae</taxon>
        <taxon>rosids</taxon>
        <taxon>fabids</taxon>
        <taxon>Fabales</taxon>
        <taxon>Fabaceae</taxon>
        <taxon>Papilionoideae</taxon>
        <taxon>50 kb inversion clade</taxon>
        <taxon>NPAAA clade</taxon>
        <taxon>indigoferoid/millettioid clade</taxon>
        <taxon>Phaseoleae</taxon>
        <taxon>Glycine</taxon>
        <taxon>Glycine subgen. Soja</taxon>
    </lineage>
</organism>
<proteinExistence type="predicted"/>
<feature type="compositionally biased region" description="Basic residues" evidence="1">
    <location>
        <begin position="77"/>
        <end position="108"/>
    </location>
</feature>
<evidence type="ECO:0000256" key="1">
    <source>
        <dbReference type="SAM" id="MobiDB-lite"/>
    </source>
</evidence>
<sequence>MHTVTYKTKNLNKAFQLMKATKDTDIRYFTVNGVFDQDRNSVKQLAKTYPCAIPCFGLHPRRVLQPLSTSRLSLVNSKRKNQRKTKWRRKKQRKKKIRKRGKTRAIKR</sequence>
<protein>
    <submittedName>
        <fullName evidence="2">Uncharacterized protein</fullName>
    </submittedName>
</protein>
<feature type="region of interest" description="Disordered" evidence="1">
    <location>
        <begin position="69"/>
        <end position="108"/>
    </location>
</feature>
<comment type="caution">
    <text evidence="2">The sequence shown here is derived from an EMBL/GenBank/DDBJ whole genome shotgun (WGS) entry which is preliminary data.</text>
</comment>
<accession>A0A445IZU4</accession>
<reference evidence="2 3" key="1">
    <citation type="submission" date="2018-09" db="EMBL/GenBank/DDBJ databases">
        <title>A high-quality reference genome of wild soybean provides a powerful tool to mine soybean genomes.</title>
        <authorList>
            <person name="Xie M."/>
            <person name="Chung C.Y.L."/>
            <person name="Li M.-W."/>
            <person name="Wong F.-L."/>
            <person name="Chan T.-F."/>
            <person name="Lam H.-M."/>
        </authorList>
    </citation>
    <scope>NUCLEOTIDE SEQUENCE [LARGE SCALE GENOMIC DNA]</scope>
    <source>
        <strain evidence="3">cv. W05</strain>
        <tissue evidence="2">Hypocotyl of etiolated seedlings</tissue>
    </source>
</reference>
<dbReference type="EMBL" id="QZWG01000009">
    <property type="protein sequence ID" value="RZB91619.1"/>
    <property type="molecule type" value="Genomic_DNA"/>
</dbReference>
<dbReference type="AlphaFoldDB" id="A0A445IZU4"/>
<gene>
    <name evidence="2" type="ORF">D0Y65_023847</name>
</gene>
<keyword evidence="3" id="KW-1185">Reference proteome</keyword>
<name>A0A445IZU4_GLYSO</name>